<feature type="compositionally biased region" description="Basic residues" evidence="1">
    <location>
        <begin position="116"/>
        <end position="127"/>
    </location>
</feature>
<feature type="compositionally biased region" description="Low complexity" evidence="1">
    <location>
        <begin position="21"/>
        <end position="35"/>
    </location>
</feature>
<organism evidence="2">
    <name type="scientific">Oryza sativa subsp. japonica</name>
    <name type="common">Rice</name>
    <dbReference type="NCBI Taxonomy" id="39947"/>
    <lineage>
        <taxon>Eukaryota</taxon>
        <taxon>Viridiplantae</taxon>
        <taxon>Streptophyta</taxon>
        <taxon>Embryophyta</taxon>
        <taxon>Tracheophyta</taxon>
        <taxon>Spermatophyta</taxon>
        <taxon>Magnoliopsida</taxon>
        <taxon>Liliopsida</taxon>
        <taxon>Poales</taxon>
        <taxon>Poaceae</taxon>
        <taxon>BOP clade</taxon>
        <taxon>Oryzoideae</taxon>
        <taxon>Oryzeae</taxon>
        <taxon>Oryzinae</taxon>
        <taxon>Oryza</taxon>
        <taxon>Oryza sativa</taxon>
    </lineage>
</organism>
<proteinExistence type="predicted"/>
<feature type="region of interest" description="Disordered" evidence="1">
    <location>
        <begin position="116"/>
        <end position="164"/>
    </location>
</feature>
<dbReference type="AlphaFoldDB" id="Q2QPA6"/>
<reference evidence="2" key="1">
    <citation type="journal article" date="2005" name="BMC Biol.">
        <title>The sequence of rice chromosomes 11 and 12, rich in disease resistance genes and recent gene duplications.</title>
        <authorList>
            <consortium name="The rice chromosomes 11 and 12 sequencing consortia"/>
        </authorList>
    </citation>
    <scope>NUCLEOTIDE SEQUENCE [LARGE SCALE GENOMIC DNA]</scope>
</reference>
<feature type="compositionally biased region" description="Gly residues" evidence="1">
    <location>
        <begin position="155"/>
        <end position="164"/>
    </location>
</feature>
<accession>Q2QPA6</accession>
<evidence type="ECO:0000313" key="2">
    <source>
        <dbReference type="EMBL" id="ABA98842.1"/>
    </source>
</evidence>
<protein>
    <submittedName>
        <fullName evidence="2">Retrotransposon protein, putative, unclassified</fullName>
    </submittedName>
</protein>
<feature type="region of interest" description="Disordered" evidence="1">
    <location>
        <begin position="1"/>
        <end position="62"/>
    </location>
</feature>
<evidence type="ECO:0000256" key="1">
    <source>
        <dbReference type="SAM" id="MobiDB-lite"/>
    </source>
</evidence>
<reference evidence="2" key="2">
    <citation type="submission" date="2005-04" db="EMBL/GenBank/DDBJ databases">
        <authorList>
            <person name="Buell C.R."/>
            <person name="Wing R.A."/>
            <person name="McCombie W.A."/>
            <person name="Ouyang S."/>
        </authorList>
    </citation>
    <scope>NUCLEOTIDE SEQUENCE</scope>
</reference>
<name>Q2QPA6_ORYSJ</name>
<sequence length="295" mass="32147">MPEVMGGVWPTGARRGGTGGRTTPARRTERFAATFRRNRGQAGVEGDAASPREETATSADALARLPGQPEEMSTRRKVRPARATVFRRCSGEEEVIPGMRAASWSRGRWWRRRPALRGRGRGGRRRRSGGDATGRRRGRVSGAFPAKRRADRGRGGSCDAGRGGGAAGGCTDGIFSSPDLSLVEPLADFDWVAALEDGASVPELCIVHIFGVNLIQVTHFMSCVEISSSLLRYHACHHLAFKVFLYTFSPDVFFLDFSYQSPFDLLLGSIINTFAGIFYQSPLKLCPPGWLLARG</sequence>
<gene>
    <name evidence="2" type="ordered locus">LOC_Os12g35140</name>
</gene>
<dbReference type="EMBL" id="DP000011">
    <property type="protein sequence ID" value="ABA98842.1"/>
    <property type="molecule type" value="Genomic_DNA"/>
</dbReference>
<reference evidence="2" key="3">
    <citation type="submission" date="2006-01" db="EMBL/GenBank/DDBJ databases">
        <authorList>
            <person name="Buell R."/>
        </authorList>
    </citation>
    <scope>NUCLEOTIDE SEQUENCE</scope>
</reference>